<sequence>NIAGKVVLTTGVTPGGLGATFVETIAKYKPRLLILAGRNLSKVQATADKITSDPANAGVEVRALELDLASLKQVREASEKVLAYKEEAIDVVVNSA</sequence>
<feature type="non-terminal residue" evidence="1">
    <location>
        <position position="1"/>
    </location>
</feature>
<organism evidence="1 2">
    <name type="scientific">Massarina eburnea CBS 473.64</name>
    <dbReference type="NCBI Taxonomy" id="1395130"/>
    <lineage>
        <taxon>Eukaryota</taxon>
        <taxon>Fungi</taxon>
        <taxon>Dikarya</taxon>
        <taxon>Ascomycota</taxon>
        <taxon>Pezizomycotina</taxon>
        <taxon>Dothideomycetes</taxon>
        <taxon>Pleosporomycetidae</taxon>
        <taxon>Pleosporales</taxon>
        <taxon>Massarineae</taxon>
        <taxon>Massarinaceae</taxon>
        <taxon>Massarina</taxon>
    </lineage>
</organism>
<gene>
    <name evidence="1" type="ORF">P280DRAFT_359137</name>
</gene>
<dbReference type="InterPro" id="IPR036291">
    <property type="entry name" value="NAD(P)-bd_dom_sf"/>
</dbReference>
<dbReference type="Gene3D" id="3.40.50.720">
    <property type="entry name" value="NAD(P)-binding Rossmann-like Domain"/>
    <property type="match status" value="1"/>
</dbReference>
<feature type="non-terminal residue" evidence="1">
    <location>
        <position position="96"/>
    </location>
</feature>
<reference evidence="1" key="1">
    <citation type="journal article" date="2020" name="Stud. Mycol.">
        <title>101 Dothideomycetes genomes: a test case for predicting lifestyles and emergence of pathogens.</title>
        <authorList>
            <person name="Haridas S."/>
            <person name="Albert R."/>
            <person name="Binder M."/>
            <person name="Bloem J."/>
            <person name="Labutti K."/>
            <person name="Salamov A."/>
            <person name="Andreopoulos B."/>
            <person name="Baker S."/>
            <person name="Barry K."/>
            <person name="Bills G."/>
            <person name="Bluhm B."/>
            <person name="Cannon C."/>
            <person name="Castanera R."/>
            <person name="Culley D."/>
            <person name="Daum C."/>
            <person name="Ezra D."/>
            <person name="Gonzalez J."/>
            <person name="Henrissat B."/>
            <person name="Kuo A."/>
            <person name="Liang C."/>
            <person name="Lipzen A."/>
            <person name="Lutzoni F."/>
            <person name="Magnuson J."/>
            <person name="Mondo S."/>
            <person name="Nolan M."/>
            <person name="Ohm R."/>
            <person name="Pangilinan J."/>
            <person name="Park H.-J."/>
            <person name="Ramirez L."/>
            <person name="Alfaro M."/>
            <person name="Sun H."/>
            <person name="Tritt A."/>
            <person name="Yoshinaga Y."/>
            <person name="Zwiers L.-H."/>
            <person name="Turgeon B."/>
            <person name="Goodwin S."/>
            <person name="Spatafora J."/>
            <person name="Crous P."/>
            <person name="Grigoriev I."/>
        </authorList>
    </citation>
    <scope>NUCLEOTIDE SEQUENCE</scope>
    <source>
        <strain evidence="1">CBS 473.64</strain>
    </source>
</reference>
<proteinExistence type="predicted"/>
<evidence type="ECO:0000313" key="2">
    <source>
        <dbReference type="Proteomes" id="UP000799753"/>
    </source>
</evidence>
<dbReference type="InterPro" id="IPR002347">
    <property type="entry name" value="SDR_fam"/>
</dbReference>
<dbReference type="SUPFAM" id="SSF51735">
    <property type="entry name" value="NAD(P)-binding Rossmann-fold domains"/>
    <property type="match status" value="1"/>
</dbReference>
<protein>
    <submittedName>
        <fullName evidence="1">Uncharacterized protein</fullName>
    </submittedName>
</protein>
<dbReference type="EMBL" id="MU006876">
    <property type="protein sequence ID" value="KAF2634069.1"/>
    <property type="molecule type" value="Genomic_DNA"/>
</dbReference>
<accession>A0A6A6RF62</accession>
<evidence type="ECO:0000313" key="1">
    <source>
        <dbReference type="EMBL" id="KAF2634069.1"/>
    </source>
</evidence>
<keyword evidence="2" id="KW-1185">Reference proteome</keyword>
<dbReference type="Pfam" id="PF00106">
    <property type="entry name" value="adh_short"/>
    <property type="match status" value="1"/>
</dbReference>
<dbReference type="Proteomes" id="UP000799753">
    <property type="component" value="Unassembled WGS sequence"/>
</dbReference>
<dbReference type="AlphaFoldDB" id="A0A6A6RF62"/>
<name>A0A6A6RF62_9PLEO</name>
<dbReference type="OrthoDB" id="9989144at2759"/>